<dbReference type="EMBL" id="NESN01000003">
    <property type="protein sequence ID" value="PUE53221.1"/>
    <property type="molecule type" value="Genomic_DNA"/>
</dbReference>
<comment type="similarity">
    <text evidence="1">Belongs to the SCO1/2 family.</text>
</comment>
<keyword evidence="3" id="KW-0479">Metal-binding</keyword>
<keyword evidence="7" id="KW-1185">Reference proteome</keyword>
<feature type="binding site" evidence="3">
    <location>
        <position position="75"/>
    </location>
    <ligand>
        <name>Cu cation</name>
        <dbReference type="ChEBI" id="CHEBI:23378"/>
    </ligand>
</feature>
<proteinExistence type="inferred from homology"/>
<dbReference type="PROSITE" id="PS51257">
    <property type="entry name" value="PROKAR_LIPOPROTEIN"/>
    <property type="match status" value="1"/>
</dbReference>
<evidence type="ECO:0000256" key="1">
    <source>
        <dbReference type="ARBA" id="ARBA00010996"/>
    </source>
</evidence>
<comment type="caution">
    <text evidence="6">The sequence shown here is derived from an EMBL/GenBank/DDBJ whole genome shotgun (WGS) entry which is preliminary data.</text>
</comment>
<feature type="binding site" evidence="3">
    <location>
        <position position="71"/>
    </location>
    <ligand>
        <name>Cu cation</name>
        <dbReference type="ChEBI" id="CHEBI:23378"/>
    </ligand>
</feature>
<dbReference type="FunFam" id="3.40.30.10:FF:000013">
    <property type="entry name" value="Blast:Protein SCO1 homolog, mitochondrial"/>
    <property type="match status" value="1"/>
</dbReference>
<feature type="disulfide bond" description="Redox-active" evidence="4">
    <location>
        <begin position="71"/>
        <end position="75"/>
    </location>
</feature>
<evidence type="ECO:0000313" key="6">
    <source>
        <dbReference type="EMBL" id="PUE53221.1"/>
    </source>
</evidence>
<dbReference type="GO" id="GO:0046872">
    <property type="term" value="F:metal ion binding"/>
    <property type="evidence" value="ECO:0007669"/>
    <property type="project" value="UniProtKB-KW"/>
</dbReference>
<dbReference type="Gene3D" id="3.40.30.10">
    <property type="entry name" value="Glutaredoxin"/>
    <property type="match status" value="1"/>
</dbReference>
<dbReference type="InterPro" id="IPR036249">
    <property type="entry name" value="Thioredoxin-like_sf"/>
</dbReference>
<gene>
    <name evidence="6" type="ORF">B9Z37_09060</name>
</gene>
<dbReference type="SUPFAM" id="SSF52833">
    <property type="entry name" value="Thioredoxin-like"/>
    <property type="match status" value="1"/>
</dbReference>
<sequence length="197" mass="21707">MNKRQCLGALCLWVMLGLSGCGKDKPAFKGVDITGADYAQGWELTDHNGQVRTLKDFSGKAVVVFFGYTQCPDVCPTSMQEMVEAKQLLGADADKLQSVFITVDPERDTTELLKAYLANFGPDFVALRPTPEQLTKVTKDFKIYFKKVEGKTPTSYTMDHSAGSFTFDPQGRVRLYNRYGSGAAALAQDVKILLKGQ</sequence>
<keyword evidence="4" id="KW-1015">Disulfide bond</keyword>
<organism evidence="6 7">
    <name type="scientific">Limnohabitans parvus II-B4</name>
    <dbReference type="NCBI Taxonomy" id="1293052"/>
    <lineage>
        <taxon>Bacteria</taxon>
        <taxon>Pseudomonadati</taxon>
        <taxon>Pseudomonadota</taxon>
        <taxon>Betaproteobacteria</taxon>
        <taxon>Burkholderiales</taxon>
        <taxon>Comamonadaceae</taxon>
        <taxon>Limnohabitans</taxon>
    </lineage>
</organism>
<feature type="binding site" evidence="3">
    <location>
        <position position="160"/>
    </location>
    <ligand>
        <name>Cu cation</name>
        <dbReference type="ChEBI" id="CHEBI:23378"/>
    </ligand>
</feature>
<dbReference type="InterPro" id="IPR013766">
    <property type="entry name" value="Thioredoxin_domain"/>
</dbReference>
<feature type="domain" description="Thioredoxin" evidence="5">
    <location>
        <begin position="33"/>
        <end position="197"/>
    </location>
</feature>
<evidence type="ECO:0000256" key="2">
    <source>
        <dbReference type="ARBA" id="ARBA00023008"/>
    </source>
</evidence>
<dbReference type="Proteomes" id="UP000250790">
    <property type="component" value="Unassembled WGS sequence"/>
</dbReference>
<dbReference type="AlphaFoldDB" id="A0A315E7D0"/>
<dbReference type="RefSeq" id="WP_108312698.1">
    <property type="nucleotide sequence ID" value="NZ_NESN01000003.1"/>
</dbReference>
<dbReference type="PANTHER" id="PTHR12151:SF25">
    <property type="entry name" value="LINALOOL DEHYDRATASE_ISOMERASE DOMAIN-CONTAINING PROTEIN"/>
    <property type="match status" value="1"/>
</dbReference>
<evidence type="ECO:0000256" key="3">
    <source>
        <dbReference type="PIRSR" id="PIRSR603782-1"/>
    </source>
</evidence>
<dbReference type="PROSITE" id="PS51352">
    <property type="entry name" value="THIOREDOXIN_2"/>
    <property type="match status" value="1"/>
</dbReference>
<dbReference type="CDD" id="cd02968">
    <property type="entry name" value="SCO"/>
    <property type="match status" value="1"/>
</dbReference>
<dbReference type="Pfam" id="PF02630">
    <property type="entry name" value="SCO1-SenC"/>
    <property type="match status" value="1"/>
</dbReference>
<evidence type="ECO:0000313" key="7">
    <source>
        <dbReference type="Proteomes" id="UP000250790"/>
    </source>
</evidence>
<reference evidence="6 7" key="1">
    <citation type="submission" date="2017-04" db="EMBL/GenBank/DDBJ databases">
        <title>Unexpected and diverse lifestyles within the genus Limnohabitans.</title>
        <authorList>
            <person name="Kasalicky V."/>
            <person name="Mehrshad M."/>
            <person name="Andrei S.-A."/>
            <person name="Salcher M."/>
            <person name="Kratochvilova H."/>
            <person name="Simek K."/>
            <person name="Ghai R."/>
        </authorList>
    </citation>
    <scope>NUCLEOTIDE SEQUENCE [LARGE SCALE GENOMIC DNA]</scope>
    <source>
        <strain evidence="6 7">II-B4</strain>
    </source>
</reference>
<keyword evidence="2 3" id="KW-0186">Copper</keyword>
<accession>A0A315E7D0</accession>
<name>A0A315E7D0_9BURK</name>
<dbReference type="OrthoDB" id="9790194at2"/>
<dbReference type="PANTHER" id="PTHR12151">
    <property type="entry name" value="ELECTRON TRANSPORT PROTIN SCO1/SENC FAMILY MEMBER"/>
    <property type="match status" value="1"/>
</dbReference>
<dbReference type="InterPro" id="IPR003782">
    <property type="entry name" value="SCO1/SenC"/>
</dbReference>
<evidence type="ECO:0000256" key="4">
    <source>
        <dbReference type="PIRSR" id="PIRSR603782-2"/>
    </source>
</evidence>
<protein>
    <submittedName>
        <fullName evidence="6">SCO family protein</fullName>
    </submittedName>
</protein>
<evidence type="ECO:0000259" key="5">
    <source>
        <dbReference type="PROSITE" id="PS51352"/>
    </source>
</evidence>